<dbReference type="Proteomes" id="UP000033451">
    <property type="component" value="Unassembled WGS sequence"/>
</dbReference>
<reference evidence="2 3" key="1">
    <citation type="submission" date="2015-02" db="EMBL/GenBank/DDBJ databases">
        <title>Draft genome sequences of ten Microbacterium spp. with emphasis on heavy metal contaminated environments.</title>
        <authorList>
            <person name="Corretto E."/>
        </authorList>
    </citation>
    <scope>NUCLEOTIDE SEQUENCE [LARGE SCALE GENOMIC DNA]</scope>
    <source>
        <strain evidence="2 3">DSM 18659</strain>
    </source>
</reference>
<dbReference type="Gene3D" id="3.30.1310.10">
    <property type="entry name" value="Nucleoid-associated protein YbaB-like domain"/>
    <property type="match status" value="1"/>
</dbReference>
<sequence>MLPDAEETIAQVEADARLTQERADKMPAFQAAMAEVRGSAYSAAKDVFVEVDATGRVTGLRLGDQAVARGARRLTQEILAVIAVAQDDVQEKALRRVSRLLGDDDPIVSELRAAASAPPVERTT</sequence>
<evidence type="ECO:0000313" key="3">
    <source>
        <dbReference type="Proteomes" id="UP000033451"/>
    </source>
</evidence>
<evidence type="ECO:0008006" key="5">
    <source>
        <dbReference type="Google" id="ProtNLM"/>
    </source>
</evidence>
<dbReference type="Pfam" id="PF02575">
    <property type="entry name" value="YbaB_DNA_bd"/>
    <property type="match status" value="1"/>
</dbReference>
<reference evidence="1 4" key="2">
    <citation type="journal article" date="2018" name="Nat. Biotechnol.">
        <title>A standardized bacterial taxonomy based on genome phylogeny substantially revises the tree of life.</title>
        <authorList>
            <person name="Parks D.H."/>
            <person name="Chuvochina M."/>
            <person name="Waite D.W."/>
            <person name="Rinke C."/>
            <person name="Skarshewski A."/>
            <person name="Chaumeil P.A."/>
            <person name="Hugenholtz P."/>
        </authorList>
    </citation>
    <scope>NUCLEOTIDE SEQUENCE [LARGE SCALE GENOMIC DNA]</scope>
    <source>
        <strain evidence="1">UBA9152</strain>
    </source>
</reference>
<protein>
    <recommendedName>
        <fullName evidence="5">YbaB/EbfC family DNA-binding protein</fullName>
    </recommendedName>
</protein>
<comment type="caution">
    <text evidence="2">The sequence shown here is derived from an EMBL/GenBank/DDBJ whole genome shotgun (WGS) entry which is preliminary data.</text>
</comment>
<dbReference type="InterPro" id="IPR036894">
    <property type="entry name" value="YbaB-like_sf"/>
</dbReference>
<name>A0A0F0LTA8_9MICO</name>
<dbReference type="GO" id="GO:0003677">
    <property type="term" value="F:DNA binding"/>
    <property type="evidence" value="ECO:0007669"/>
    <property type="project" value="InterPro"/>
</dbReference>
<dbReference type="PATRIC" id="fig|400772.4.peg.2015"/>
<dbReference type="RefSeq" id="WP_045247917.1">
    <property type="nucleotide sequence ID" value="NZ_JBOFAV010000012.1"/>
</dbReference>
<keyword evidence="3" id="KW-1185">Reference proteome</keyword>
<organism evidence="2 3">
    <name type="scientific">Microbacterium ginsengisoli</name>
    <dbReference type="NCBI Taxonomy" id="400772"/>
    <lineage>
        <taxon>Bacteria</taxon>
        <taxon>Bacillati</taxon>
        <taxon>Actinomycetota</taxon>
        <taxon>Actinomycetes</taxon>
        <taxon>Micrococcales</taxon>
        <taxon>Microbacteriaceae</taxon>
        <taxon>Microbacterium</taxon>
    </lineage>
</organism>
<dbReference type="EMBL" id="DMNG01000108">
    <property type="protein sequence ID" value="HAN24181.1"/>
    <property type="molecule type" value="Genomic_DNA"/>
</dbReference>
<accession>A0A0F0LTA8</accession>
<evidence type="ECO:0000313" key="1">
    <source>
        <dbReference type="EMBL" id="HAN24181.1"/>
    </source>
</evidence>
<dbReference type="AlphaFoldDB" id="A0A0F0LTA8"/>
<dbReference type="OrthoDB" id="5078108at2"/>
<gene>
    <name evidence="1" type="ORF">DCP95_06350</name>
    <name evidence="2" type="ORF">RR49_02000</name>
</gene>
<dbReference type="STRING" id="400772.RR49_02000"/>
<evidence type="ECO:0000313" key="4">
    <source>
        <dbReference type="Proteomes" id="UP000257479"/>
    </source>
</evidence>
<proteinExistence type="predicted"/>
<dbReference type="SUPFAM" id="SSF82607">
    <property type="entry name" value="YbaB-like"/>
    <property type="match status" value="1"/>
</dbReference>
<dbReference type="InterPro" id="IPR004401">
    <property type="entry name" value="YbaB/EbfC"/>
</dbReference>
<dbReference type="EMBL" id="JYIY01000076">
    <property type="protein sequence ID" value="KJL35954.1"/>
    <property type="molecule type" value="Genomic_DNA"/>
</dbReference>
<evidence type="ECO:0000313" key="2">
    <source>
        <dbReference type="EMBL" id="KJL35954.1"/>
    </source>
</evidence>
<dbReference type="Proteomes" id="UP000257479">
    <property type="component" value="Unassembled WGS sequence"/>
</dbReference>